<dbReference type="Gene3D" id="3.30.420.10">
    <property type="entry name" value="Ribonuclease H-like superfamily/Ribonuclease H"/>
    <property type="match status" value="1"/>
</dbReference>
<protein>
    <submittedName>
        <fullName evidence="5">DNA polymerase-3 subunit epsilon</fullName>
    </submittedName>
</protein>
<dbReference type="RefSeq" id="WP_090385691.1">
    <property type="nucleotide sequence ID" value="NZ_FNSC01000001.1"/>
</dbReference>
<dbReference type="InterPro" id="IPR036397">
    <property type="entry name" value="RNaseH_sf"/>
</dbReference>
<name>A0A1H5F2Y6_PSEAG</name>
<dbReference type="Proteomes" id="UP000242849">
    <property type="component" value="Unassembled WGS sequence"/>
</dbReference>
<keyword evidence="3" id="KW-0269">Exonuclease</keyword>
<gene>
    <name evidence="5" type="ORF">SAMN05421553_3765</name>
</gene>
<dbReference type="EMBL" id="FNSC01000001">
    <property type="protein sequence ID" value="SED97653.1"/>
    <property type="molecule type" value="Genomic_DNA"/>
</dbReference>
<dbReference type="GO" id="GO:0008408">
    <property type="term" value="F:3'-5' exonuclease activity"/>
    <property type="evidence" value="ECO:0007669"/>
    <property type="project" value="TreeGrafter"/>
</dbReference>
<dbReference type="PANTHER" id="PTHR30231:SF4">
    <property type="entry name" value="PROTEIN NEN2"/>
    <property type="match status" value="1"/>
</dbReference>
<dbReference type="OrthoDB" id="280774at2"/>
<proteinExistence type="predicted"/>
<dbReference type="Pfam" id="PF00929">
    <property type="entry name" value="RNase_T"/>
    <property type="match status" value="1"/>
</dbReference>
<evidence type="ECO:0000256" key="1">
    <source>
        <dbReference type="ARBA" id="ARBA00022722"/>
    </source>
</evidence>
<dbReference type="InterPro" id="IPR013520">
    <property type="entry name" value="Ribonucl_H"/>
</dbReference>
<dbReference type="GO" id="GO:0006259">
    <property type="term" value="P:DNA metabolic process"/>
    <property type="evidence" value="ECO:0007669"/>
    <property type="project" value="UniProtKB-ARBA"/>
</dbReference>
<dbReference type="CDD" id="cd06127">
    <property type="entry name" value="DEDDh"/>
    <property type="match status" value="1"/>
</dbReference>
<keyword evidence="2" id="KW-0378">Hydrolase</keyword>
<dbReference type="AlphaFoldDB" id="A0A1H5F2Y6"/>
<dbReference type="GO" id="GO:0003676">
    <property type="term" value="F:nucleic acid binding"/>
    <property type="evidence" value="ECO:0007669"/>
    <property type="project" value="InterPro"/>
</dbReference>
<dbReference type="PANTHER" id="PTHR30231">
    <property type="entry name" value="DNA POLYMERASE III SUBUNIT EPSILON"/>
    <property type="match status" value="1"/>
</dbReference>
<sequence length="191" mass="20960">MKNAFDTETTGLPNWKIPSDDPSQPHLVELAALLYNDAGELVEQFEAIIKPDGWIIPDDVIAVHGITNELAMDVGISEAEALEGFLAIHAKASLRIAHNVNFDDRIIRIGLKRYFSEEIADQFKAGPKYCTCQQSRSIVALPANKLPKLGEAYKHFTGEELIEAHRAAADAAACARVYFGIQALQPVGEVF</sequence>
<organism evidence="5 6">
    <name type="scientific">Pseudomonas anguilliseptica</name>
    <dbReference type="NCBI Taxonomy" id="53406"/>
    <lineage>
        <taxon>Bacteria</taxon>
        <taxon>Pseudomonadati</taxon>
        <taxon>Pseudomonadota</taxon>
        <taxon>Gammaproteobacteria</taxon>
        <taxon>Pseudomonadales</taxon>
        <taxon>Pseudomonadaceae</taxon>
        <taxon>Pseudomonas</taxon>
    </lineage>
</organism>
<evidence type="ECO:0000313" key="6">
    <source>
        <dbReference type="Proteomes" id="UP000242849"/>
    </source>
</evidence>
<keyword evidence="6" id="KW-1185">Reference proteome</keyword>
<dbReference type="InterPro" id="IPR012337">
    <property type="entry name" value="RNaseH-like_sf"/>
</dbReference>
<evidence type="ECO:0000256" key="2">
    <source>
        <dbReference type="ARBA" id="ARBA00022801"/>
    </source>
</evidence>
<feature type="domain" description="Exonuclease" evidence="4">
    <location>
        <begin position="1"/>
        <end position="187"/>
    </location>
</feature>
<evidence type="ECO:0000259" key="4">
    <source>
        <dbReference type="SMART" id="SM00479"/>
    </source>
</evidence>
<dbReference type="STRING" id="53406.SAMN05421553_3765"/>
<evidence type="ECO:0000313" key="5">
    <source>
        <dbReference type="EMBL" id="SED97653.1"/>
    </source>
</evidence>
<dbReference type="SUPFAM" id="SSF53098">
    <property type="entry name" value="Ribonuclease H-like"/>
    <property type="match status" value="1"/>
</dbReference>
<reference evidence="6" key="1">
    <citation type="submission" date="2016-10" db="EMBL/GenBank/DDBJ databases">
        <authorList>
            <person name="Varghese N."/>
            <person name="Submissions S."/>
        </authorList>
    </citation>
    <scope>NUCLEOTIDE SEQUENCE [LARGE SCALE GENOMIC DNA]</scope>
    <source>
        <strain evidence="6">DSM 12111</strain>
    </source>
</reference>
<keyword evidence="1" id="KW-0540">Nuclease</keyword>
<accession>A0A1H5F2Y6</accession>
<dbReference type="SMART" id="SM00479">
    <property type="entry name" value="EXOIII"/>
    <property type="match status" value="1"/>
</dbReference>
<evidence type="ECO:0000256" key="3">
    <source>
        <dbReference type="ARBA" id="ARBA00022839"/>
    </source>
</evidence>